<feature type="repeat" description="TPR" evidence="2">
    <location>
        <begin position="24"/>
        <end position="57"/>
    </location>
</feature>
<evidence type="ECO:0000313" key="3">
    <source>
        <dbReference type="EMBL" id="MBP1931476.1"/>
    </source>
</evidence>
<dbReference type="EMBL" id="JAGGKT010000003">
    <property type="protein sequence ID" value="MBP1931476.1"/>
    <property type="molecule type" value="Genomic_DNA"/>
</dbReference>
<evidence type="ECO:0000256" key="1">
    <source>
        <dbReference type="ARBA" id="ARBA00022729"/>
    </source>
</evidence>
<evidence type="ECO:0000256" key="2">
    <source>
        <dbReference type="PROSITE-ProRule" id="PRU00339"/>
    </source>
</evidence>
<dbReference type="InterPro" id="IPR011990">
    <property type="entry name" value="TPR-like_helical_dom_sf"/>
</dbReference>
<name>A0ABS4GMK0_9BACL</name>
<keyword evidence="2" id="KW-0802">TPR repeat</keyword>
<organism evidence="3 4">
    <name type="scientific">Ammoniphilus resinae</name>
    <dbReference type="NCBI Taxonomy" id="861532"/>
    <lineage>
        <taxon>Bacteria</taxon>
        <taxon>Bacillati</taxon>
        <taxon>Bacillota</taxon>
        <taxon>Bacilli</taxon>
        <taxon>Bacillales</taxon>
        <taxon>Paenibacillaceae</taxon>
        <taxon>Aneurinibacillus group</taxon>
        <taxon>Ammoniphilus</taxon>
    </lineage>
</organism>
<gene>
    <name evidence="3" type="ORF">J2Z37_001477</name>
</gene>
<keyword evidence="1" id="KW-0732">Signal</keyword>
<dbReference type="Gene3D" id="1.25.40.10">
    <property type="entry name" value="Tetratricopeptide repeat domain"/>
    <property type="match status" value="1"/>
</dbReference>
<proteinExistence type="predicted"/>
<dbReference type="Proteomes" id="UP001519343">
    <property type="component" value="Unassembled WGS sequence"/>
</dbReference>
<dbReference type="InterPro" id="IPR019734">
    <property type="entry name" value="TPR_rpt"/>
</dbReference>
<dbReference type="PROSITE" id="PS50005">
    <property type="entry name" value="TPR"/>
    <property type="match status" value="1"/>
</dbReference>
<evidence type="ECO:0000313" key="4">
    <source>
        <dbReference type="Proteomes" id="UP001519343"/>
    </source>
</evidence>
<sequence>MRKIILGFSILFILTSCNNSLDTFQYEMEQGQLEYSKENFELAKYHYQKALEQDPDSKEAKENLAVAAESLKPNMDDSSVDRKTLTQKELKDTILDYSFESGGGSGDYGEIVIQFTKDGEKKEATFDGKSTTFEDLDGDGTAEILDQVPIISDFDFPEAFKPYWIDIFQFDLKQEKLINVGGPRYSGFYRSNYIPSLENTIAEFQDPDITLAYSAMKEIAQEVIDGKFASEINGEFVNNRFLEITKEAMVKAKPEPSLEIRIDDFILQFNQNLKSNYPYRHIPKDDSVPLDMFRIDLTQNINMACVVNSDGNIKGLILNGTTYTKDDFKEYMKGIIGILTVLERDNQAKDEIITALQHTQNGEKSIVKNGKKYVFKAIGTTYGFSVVPEEQ</sequence>
<protein>
    <recommendedName>
        <fullName evidence="5">Tetratricopeptide repeat protein</fullName>
    </recommendedName>
</protein>
<dbReference type="PROSITE" id="PS51257">
    <property type="entry name" value="PROKAR_LIPOPROTEIN"/>
    <property type="match status" value="1"/>
</dbReference>
<accession>A0ABS4GMK0</accession>
<dbReference type="Pfam" id="PF08139">
    <property type="entry name" value="LPAM_1"/>
    <property type="match status" value="1"/>
</dbReference>
<dbReference type="InterPro" id="IPR012640">
    <property type="entry name" value="Membr_lipoprot_lipid_attach_CS"/>
</dbReference>
<dbReference type="SUPFAM" id="SSF48452">
    <property type="entry name" value="TPR-like"/>
    <property type="match status" value="1"/>
</dbReference>
<reference evidence="3 4" key="1">
    <citation type="submission" date="2021-03" db="EMBL/GenBank/DDBJ databases">
        <title>Genomic Encyclopedia of Type Strains, Phase IV (KMG-IV): sequencing the most valuable type-strain genomes for metagenomic binning, comparative biology and taxonomic classification.</title>
        <authorList>
            <person name="Goeker M."/>
        </authorList>
    </citation>
    <scope>NUCLEOTIDE SEQUENCE [LARGE SCALE GENOMIC DNA]</scope>
    <source>
        <strain evidence="3 4">DSM 24738</strain>
    </source>
</reference>
<comment type="caution">
    <text evidence="3">The sequence shown here is derived from an EMBL/GenBank/DDBJ whole genome shotgun (WGS) entry which is preliminary data.</text>
</comment>
<evidence type="ECO:0008006" key="5">
    <source>
        <dbReference type="Google" id="ProtNLM"/>
    </source>
</evidence>
<keyword evidence="4" id="KW-1185">Reference proteome</keyword>